<organism evidence="1 2">
    <name type="scientific">Candidatus Woesebacteria bacterium CG22_combo_CG10-13_8_21_14_all_39_10</name>
    <dbReference type="NCBI Taxonomy" id="1975059"/>
    <lineage>
        <taxon>Bacteria</taxon>
        <taxon>Candidatus Woeseibacteriota</taxon>
    </lineage>
</organism>
<proteinExistence type="predicted"/>
<accession>A0A2H0BIG3</accession>
<sequence>MPIFPEREKNIIETPEEASPLTIERKEVVTPIPITFQKQVKTDSGKPLIEVPGQGGRIKITIPKPQTELESLSKGSISDSITWFAAFWIRMIKKAIYYGYRIFIKS</sequence>
<protein>
    <submittedName>
        <fullName evidence="1">Uncharacterized protein</fullName>
    </submittedName>
</protein>
<gene>
    <name evidence="1" type="ORF">COX03_02850</name>
</gene>
<dbReference type="Proteomes" id="UP000229847">
    <property type="component" value="Unassembled WGS sequence"/>
</dbReference>
<name>A0A2H0BIG3_9BACT</name>
<dbReference type="EMBL" id="PCSW01000089">
    <property type="protein sequence ID" value="PIP57476.1"/>
    <property type="molecule type" value="Genomic_DNA"/>
</dbReference>
<evidence type="ECO:0000313" key="1">
    <source>
        <dbReference type="EMBL" id="PIP57476.1"/>
    </source>
</evidence>
<comment type="caution">
    <text evidence="1">The sequence shown here is derived from an EMBL/GenBank/DDBJ whole genome shotgun (WGS) entry which is preliminary data.</text>
</comment>
<evidence type="ECO:0000313" key="2">
    <source>
        <dbReference type="Proteomes" id="UP000229847"/>
    </source>
</evidence>
<dbReference type="AlphaFoldDB" id="A0A2H0BIG3"/>
<reference evidence="1 2" key="1">
    <citation type="submission" date="2017-09" db="EMBL/GenBank/DDBJ databases">
        <title>Depth-based differentiation of microbial function through sediment-hosted aquifers and enrichment of novel symbionts in the deep terrestrial subsurface.</title>
        <authorList>
            <person name="Probst A.J."/>
            <person name="Ladd B."/>
            <person name="Jarett J.K."/>
            <person name="Geller-Mcgrath D.E."/>
            <person name="Sieber C.M."/>
            <person name="Emerson J.B."/>
            <person name="Anantharaman K."/>
            <person name="Thomas B.C."/>
            <person name="Malmstrom R."/>
            <person name="Stieglmeier M."/>
            <person name="Klingl A."/>
            <person name="Woyke T."/>
            <person name="Ryan C.M."/>
            <person name="Banfield J.F."/>
        </authorList>
    </citation>
    <scope>NUCLEOTIDE SEQUENCE [LARGE SCALE GENOMIC DNA]</scope>
    <source>
        <strain evidence="1">CG22_combo_CG10-13_8_21_14_all_39_10</strain>
    </source>
</reference>